<dbReference type="PANTHER" id="PTHR33908">
    <property type="entry name" value="MANNOSYLTRANSFERASE YKCB-RELATED"/>
    <property type="match status" value="1"/>
</dbReference>
<keyword evidence="11" id="KW-1185">Reference proteome</keyword>
<evidence type="ECO:0000313" key="11">
    <source>
        <dbReference type="Proteomes" id="UP000468581"/>
    </source>
</evidence>
<feature type="transmembrane region" description="Helical" evidence="8">
    <location>
        <begin position="101"/>
        <end position="120"/>
    </location>
</feature>
<evidence type="ECO:0000256" key="7">
    <source>
        <dbReference type="ARBA" id="ARBA00023136"/>
    </source>
</evidence>
<keyword evidence="4" id="KW-0808">Transferase</keyword>
<accession>A0A6P0UNQ2</accession>
<sequence length="558" mass="64925">MSQKRKSVNLFYGFLILLTLVNLIQSFATELILDEAYYWYFSKNLDWGYFDHPPMVAFFVKAGTLLFGGELGVRFFASFLFTGTVYFLWRTIDDDLKYKNTALFCVLMASVALFNVYGFFMLPDTPLLFFAALFLWSYKQFLEKENIISILILAVSMAGMMYSKYHAVLLIGFIILSNLKILGKKNFWLAGILALLLYSPHLYWLYENDFNSLRYHLVERANSKYKINYTLDYVAGFFGVMGLAFPLIFKAFFKYEKKTAFDRGLSVVVYGIFVFFLISSFNRRTQAQWPLLVSLPLIIIAFNYALKHEKFKKWLFRFSLATLVLLSFLRIALVEERISPIVYESHGNKEWVAELHQKSEGRPVVFRNSYSEASMYSFYSGVEAMSANGYPFRKNQYDLDSSESNFRHKKVVYLSSQKGADSSFGYTRKFRNLKWKGIFVDDFRPWRKLKVTLQEEEIDPGSNSVSFKLDNPYNEEVAFGELKFYGLTLNRKKAVLDTLKVELENRFLNGRIPAKSSLEIRVDLKDTEKLQQAEFFRITIAENILSMGFQGNIVPVKE</sequence>
<protein>
    <recommendedName>
        <fullName evidence="9">Glycosyltransferase RgtA/B/C/D-like domain-containing protein</fullName>
    </recommendedName>
</protein>
<keyword evidence="7 8" id="KW-0472">Membrane</keyword>
<evidence type="ECO:0000259" key="9">
    <source>
        <dbReference type="Pfam" id="PF13231"/>
    </source>
</evidence>
<dbReference type="GO" id="GO:0016763">
    <property type="term" value="F:pentosyltransferase activity"/>
    <property type="evidence" value="ECO:0007669"/>
    <property type="project" value="TreeGrafter"/>
</dbReference>
<dbReference type="InterPro" id="IPR050297">
    <property type="entry name" value="LipidA_mod_glycosyltrf_83"/>
</dbReference>
<proteinExistence type="predicted"/>
<keyword evidence="5 8" id="KW-0812">Transmembrane</keyword>
<feature type="transmembrane region" description="Helical" evidence="8">
    <location>
        <begin position="265"/>
        <end position="281"/>
    </location>
</feature>
<dbReference type="EMBL" id="JAABOO010000003">
    <property type="protein sequence ID" value="NER14597.1"/>
    <property type="molecule type" value="Genomic_DNA"/>
</dbReference>
<keyword evidence="3" id="KW-0328">Glycosyltransferase</keyword>
<feature type="transmembrane region" description="Helical" evidence="8">
    <location>
        <begin position="233"/>
        <end position="253"/>
    </location>
</feature>
<comment type="caution">
    <text evidence="10">The sequence shown here is derived from an EMBL/GenBank/DDBJ whole genome shotgun (WGS) entry which is preliminary data.</text>
</comment>
<dbReference type="RefSeq" id="WP_163607882.1">
    <property type="nucleotide sequence ID" value="NZ_JAABOO010000003.1"/>
</dbReference>
<feature type="transmembrane region" description="Helical" evidence="8">
    <location>
        <begin position="147"/>
        <end position="175"/>
    </location>
</feature>
<dbReference type="AlphaFoldDB" id="A0A6P0UNQ2"/>
<reference evidence="10 11" key="1">
    <citation type="submission" date="2020-01" db="EMBL/GenBank/DDBJ databases">
        <title>Leptobacterium flavescens.</title>
        <authorList>
            <person name="Wang G."/>
        </authorList>
    </citation>
    <scope>NUCLEOTIDE SEQUENCE [LARGE SCALE GENOMIC DNA]</scope>
    <source>
        <strain evidence="10 11">KCTC 22160</strain>
    </source>
</reference>
<evidence type="ECO:0000256" key="3">
    <source>
        <dbReference type="ARBA" id="ARBA00022676"/>
    </source>
</evidence>
<evidence type="ECO:0000256" key="1">
    <source>
        <dbReference type="ARBA" id="ARBA00004651"/>
    </source>
</evidence>
<dbReference type="Pfam" id="PF13231">
    <property type="entry name" value="PMT_2"/>
    <property type="match status" value="1"/>
</dbReference>
<dbReference type="Proteomes" id="UP000468581">
    <property type="component" value="Unassembled WGS sequence"/>
</dbReference>
<comment type="subcellular location">
    <subcellularLocation>
        <location evidence="1">Cell membrane</location>
        <topology evidence="1">Multi-pass membrane protein</topology>
    </subcellularLocation>
</comment>
<evidence type="ECO:0000313" key="10">
    <source>
        <dbReference type="EMBL" id="NER14597.1"/>
    </source>
</evidence>
<evidence type="ECO:0000256" key="2">
    <source>
        <dbReference type="ARBA" id="ARBA00022475"/>
    </source>
</evidence>
<feature type="transmembrane region" description="Helical" evidence="8">
    <location>
        <begin position="315"/>
        <end position="333"/>
    </location>
</feature>
<dbReference type="InterPro" id="IPR038731">
    <property type="entry name" value="RgtA/B/C-like"/>
</dbReference>
<gene>
    <name evidence="10" type="ORF">GWK08_14170</name>
</gene>
<evidence type="ECO:0000256" key="8">
    <source>
        <dbReference type="SAM" id="Phobius"/>
    </source>
</evidence>
<evidence type="ECO:0000256" key="5">
    <source>
        <dbReference type="ARBA" id="ARBA00022692"/>
    </source>
</evidence>
<feature type="transmembrane region" description="Helical" evidence="8">
    <location>
        <begin position="187"/>
        <end position="206"/>
    </location>
</feature>
<dbReference type="GO" id="GO:0009103">
    <property type="term" value="P:lipopolysaccharide biosynthetic process"/>
    <property type="evidence" value="ECO:0007669"/>
    <property type="project" value="UniProtKB-ARBA"/>
</dbReference>
<feature type="transmembrane region" description="Helical" evidence="8">
    <location>
        <begin position="287"/>
        <end position="306"/>
    </location>
</feature>
<name>A0A6P0UNQ2_9FLAO</name>
<feature type="domain" description="Glycosyltransferase RgtA/B/C/D-like" evidence="9">
    <location>
        <begin position="51"/>
        <end position="204"/>
    </location>
</feature>
<dbReference type="GO" id="GO:0005886">
    <property type="term" value="C:plasma membrane"/>
    <property type="evidence" value="ECO:0007669"/>
    <property type="project" value="UniProtKB-SubCell"/>
</dbReference>
<feature type="transmembrane region" description="Helical" evidence="8">
    <location>
        <begin position="71"/>
        <end position="89"/>
    </location>
</feature>
<evidence type="ECO:0000256" key="6">
    <source>
        <dbReference type="ARBA" id="ARBA00022989"/>
    </source>
</evidence>
<keyword evidence="2" id="KW-1003">Cell membrane</keyword>
<dbReference type="PANTHER" id="PTHR33908:SF11">
    <property type="entry name" value="MEMBRANE PROTEIN"/>
    <property type="match status" value="1"/>
</dbReference>
<organism evidence="10 11">
    <name type="scientific">Leptobacterium flavescens</name>
    <dbReference type="NCBI Taxonomy" id="472055"/>
    <lineage>
        <taxon>Bacteria</taxon>
        <taxon>Pseudomonadati</taxon>
        <taxon>Bacteroidota</taxon>
        <taxon>Flavobacteriia</taxon>
        <taxon>Flavobacteriales</taxon>
        <taxon>Flavobacteriaceae</taxon>
        <taxon>Leptobacterium</taxon>
    </lineage>
</organism>
<keyword evidence="6 8" id="KW-1133">Transmembrane helix</keyword>
<evidence type="ECO:0000256" key="4">
    <source>
        <dbReference type="ARBA" id="ARBA00022679"/>
    </source>
</evidence>